<keyword evidence="2" id="KW-1185">Reference proteome</keyword>
<protein>
    <submittedName>
        <fullName evidence="1">Uncharacterized protein</fullName>
    </submittedName>
</protein>
<evidence type="ECO:0000313" key="1">
    <source>
        <dbReference type="EMBL" id="AUO78938.1"/>
    </source>
</evidence>
<reference evidence="1 2" key="1">
    <citation type="submission" date="2017-07" db="EMBL/GenBank/DDBJ databases">
        <title>Characterization of ecologically diverse viruses infecting co-occurring strains of cosmopolitan hyperhalophilic Bacteroidetes.</title>
        <authorList>
            <person name="Villamor J."/>
            <person name="Ramos-Barbero M.D."/>
            <person name="Gonzalez-Torres P."/>
            <person name="Gabaldon T."/>
            <person name="Rollesso-Mora R."/>
            <person name="Meseguer I."/>
            <person name="Martinez-Garcia M."/>
            <person name="Santos F."/>
            <person name="Anton J."/>
        </authorList>
    </citation>
    <scope>NUCLEOTIDE SEQUENCE [LARGE SCALE GENOMIC DNA]</scope>
</reference>
<dbReference type="Proteomes" id="UP000259847">
    <property type="component" value="Segment"/>
</dbReference>
<organism evidence="1 2">
    <name type="scientific">Salinibacter phage M1EM-1</name>
    <dbReference type="NCBI Taxonomy" id="2681616"/>
    <lineage>
        <taxon>Viruses</taxon>
        <taxon>Duplodnaviria</taxon>
        <taxon>Heunggongvirae</taxon>
        <taxon>Uroviricota</taxon>
        <taxon>Caudoviricetes</taxon>
        <taxon>Holosalinivirus</taxon>
        <taxon>Holosalinivirus M1EM1</taxon>
    </lineage>
</organism>
<accession>A0A2I6UG12</accession>
<dbReference type="EMBL" id="MF580955">
    <property type="protein sequence ID" value="AUO78938.1"/>
    <property type="molecule type" value="Genomic_DNA"/>
</dbReference>
<sequence>MSYFLDDLADHPDAIELEIAGQSVDWLLNKRAFEEGEERGIDFSAFAELEEEDVTGNLDALASLLLVGTLPFDVDLTKDDFDEILTPRLAGELGPVVMAQFEGLSDEQIPEEVTSGK</sequence>
<dbReference type="KEGG" id="vg:40236109"/>
<dbReference type="RefSeq" id="YP_009639318.1">
    <property type="nucleotide sequence ID" value="NC_042348.1"/>
</dbReference>
<name>A0A2I6UG12_9CAUD</name>
<dbReference type="GeneID" id="40236109"/>
<proteinExistence type="predicted"/>
<evidence type="ECO:0000313" key="2">
    <source>
        <dbReference type="Proteomes" id="UP000259847"/>
    </source>
</evidence>